<protein>
    <submittedName>
        <fullName evidence="1">Uncharacterized protein</fullName>
    </submittedName>
</protein>
<dbReference type="EMBL" id="CM042053">
    <property type="protein sequence ID" value="KAI3715429.1"/>
    <property type="molecule type" value="Genomic_DNA"/>
</dbReference>
<reference evidence="1 2" key="2">
    <citation type="journal article" date="2022" name="Mol. Ecol. Resour.">
        <title>The genomes of chicory, endive, great burdock and yacon provide insights into Asteraceae paleo-polyploidization history and plant inulin production.</title>
        <authorList>
            <person name="Fan W."/>
            <person name="Wang S."/>
            <person name="Wang H."/>
            <person name="Wang A."/>
            <person name="Jiang F."/>
            <person name="Liu H."/>
            <person name="Zhao H."/>
            <person name="Xu D."/>
            <person name="Zhang Y."/>
        </authorList>
    </citation>
    <scope>NUCLEOTIDE SEQUENCE [LARGE SCALE GENOMIC DNA]</scope>
    <source>
        <strain evidence="2">cv. Niubang</strain>
    </source>
</reference>
<name>A0ACB9AZB6_ARCLA</name>
<dbReference type="Proteomes" id="UP001055879">
    <property type="component" value="Linkage Group LG07"/>
</dbReference>
<proteinExistence type="predicted"/>
<keyword evidence="2" id="KW-1185">Reference proteome</keyword>
<evidence type="ECO:0000313" key="1">
    <source>
        <dbReference type="EMBL" id="KAI3715429.1"/>
    </source>
</evidence>
<gene>
    <name evidence="1" type="ORF">L6452_22411</name>
</gene>
<organism evidence="1 2">
    <name type="scientific">Arctium lappa</name>
    <name type="common">Greater burdock</name>
    <name type="synonym">Lappa major</name>
    <dbReference type="NCBI Taxonomy" id="4217"/>
    <lineage>
        <taxon>Eukaryota</taxon>
        <taxon>Viridiplantae</taxon>
        <taxon>Streptophyta</taxon>
        <taxon>Embryophyta</taxon>
        <taxon>Tracheophyta</taxon>
        <taxon>Spermatophyta</taxon>
        <taxon>Magnoliopsida</taxon>
        <taxon>eudicotyledons</taxon>
        <taxon>Gunneridae</taxon>
        <taxon>Pentapetalae</taxon>
        <taxon>asterids</taxon>
        <taxon>campanulids</taxon>
        <taxon>Asterales</taxon>
        <taxon>Asteraceae</taxon>
        <taxon>Carduoideae</taxon>
        <taxon>Cardueae</taxon>
        <taxon>Arctiinae</taxon>
        <taxon>Arctium</taxon>
    </lineage>
</organism>
<reference evidence="2" key="1">
    <citation type="journal article" date="2022" name="Mol. Ecol. Resour.">
        <title>The genomes of chicory, endive, great burdock and yacon provide insights into Asteraceae palaeo-polyploidization history and plant inulin production.</title>
        <authorList>
            <person name="Fan W."/>
            <person name="Wang S."/>
            <person name="Wang H."/>
            <person name="Wang A."/>
            <person name="Jiang F."/>
            <person name="Liu H."/>
            <person name="Zhao H."/>
            <person name="Xu D."/>
            <person name="Zhang Y."/>
        </authorList>
    </citation>
    <scope>NUCLEOTIDE SEQUENCE [LARGE SCALE GENOMIC DNA]</scope>
    <source>
        <strain evidence="2">cv. Niubang</strain>
    </source>
</reference>
<comment type="caution">
    <text evidence="1">The sequence shown here is derived from an EMBL/GenBank/DDBJ whole genome shotgun (WGS) entry which is preliminary data.</text>
</comment>
<evidence type="ECO:0000313" key="2">
    <source>
        <dbReference type="Proteomes" id="UP001055879"/>
    </source>
</evidence>
<accession>A0ACB9AZB6</accession>
<sequence length="414" mass="43823">MVPPEPAGPVQGARPERREGSRPRTRGGSVQIVGASGQGVTRENIVRGTGVGSVVGPSQASTSRRSPIPSRTASPMVEEETSTESANVQFSSATASEEETTAETENESAEVTASESNEESSDSDDDDDEPSTGDTRRAEGVSVENIEVSREKERRSKIHNERTRGIEGAVVDLAGQLHTPPDTLPSLNRWTRVPFSATAGGLSGPAGTPIVIPTSVGLQGLGGSLTIAIITPAVNVGGSTSTVVTRTGSLNDPGVTYPEFVSREFMDGALKAVHTMMQSEMREEVDALKCLIKGTGPATEPEPLPPTPQPSIPTSEISIDDLKSILLAKLLAQSQTEPTQDVDLLTFLLEDTCRSQAERLKRRHDDQDDLDHHEGEKSQHLSESEIHLVGSVQVEQEEASGSGTQPEGQGQAQG</sequence>